<evidence type="ECO:0000313" key="2">
    <source>
        <dbReference type="EMBL" id="VYU44007.1"/>
    </source>
</evidence>
<dbReference type="Gene3D" id="1.10.8.730">
    <property type="match status" value="1"/>
</dbReference>
<dbReference type="Gene3D" id="3.40.50.300">
    <property type="entry name" value="P-loop containing nucleotide triphosphate hydrolases"/>
    <property type="match status" value="1"/>
</dbReference>
<dbReference type="InterPro" id="IPR027417">
    <property type="entry name" value="P-loop_NTPase"/>
</dbReference>
<organism evidence="2">
    <name type="scientific">Eubacterium limosum</name>
    <dbReference type="NCBI Taxonomy" id="1736"/>
    <lineage>
        <taxon>Bacteria</taxon>
        <taxon>Bacillati</taxon>
        <taxon>Bacillota</taxon>
        <taxon>Clostridia</taxon>
        <taxon>Eubacteriales</taxon>
        <taxon>Eubacteriaceae</taxon>
        <taxon>Eubacterium</taxon>
    </lineage>
</organism>
<accession>A0A6N3EY82</accession>
<dbReference type="InterPro" id="IPR051162">
    <property type="entry name" value="T4SS_component"/>
</dbReference>
<dbReference type="PANTHER" id="PTHR30121">
    <property type="entry name" value="UNCHARACTERIZED PROTEIN YJGR-RELATED"/>
    <property type="match status" value="1"/>
</dbReference>
<protein>
    <submittedName>
        <fullName evidence="2">AAA-like domain protein</fullName>
    </submittedName>
</protein>
<sequence>MSKAQTNRAQGKSGAGANPKRKLTRAEKKQIAALIQKAKGDGKAHTAQQTIPYLQMYPDGICRVSAKKYSKSMEYDDINYQLAQADDKTAIFENWCDFLNYFDASVSVQLSFINQGTQQEKAQKAIDIAPQDDAFNSIRTEYADMLKNQLAKGNNGLEKHKYITFSIEADNLSAAKARLARIETDILNNFKVLGVTARPMTGFDRLQTLHGVFHPEGEPFSFDWAWLAPSGLTTKDFIAPSSFRFGEGRTFRMGRKIGAVSFLQILAPELNDRMLADILDLETGVIVNLHIKSIDQTEAIKTIKRKITDLDKMKIEEQKKAVRSGYDMDIIPSDLATFGAEAKNLLQDLQSRNERMFLLTFLVVNMADTKQKLENDVFAAAGIAQKYNCALTRLDYQQEAGFMSSVPIGENLIPIQRGLTTSSTAIFIPFITQELFQTGEALYYGLNALSNNMILADRKKLKNPNGLILGTPGSGKSFAAKREMTNAFLITDDDIIICDPEAEYFSLVERLNGQVIRLSPTGRGIDGKPQYVNPMDINLNYSEDDNPLALKSDFILSLCELVIGGKEGLQPVDKTVIDRAVRNVYRPFLAAPDPAKMPILGDLYDELLKQPEPEAARIAAALELYVSGSLNVFNHRTNVELSNRLVCFDIKQLGKQLKKLGMLIVQDQTWNRVTVNRAEKKATRYYMDEFHLLLKEEQTAAYSVEIWKRFRKWGGIPTAITQNVKDLLSSREVENIFENSDFVLMLNQAAGDRAILAKQLSISPQQMKYVTHTEAGEGLIFYGNVVLPFVDRFPKDTELYKVMTTKPEEVTATP</sequence>
<evidence type="ECO:0000256" key="1">
    <source>
        <dbReference type="SAM" id="MobiDB-lite"/>
    </source>
</evidence>
<dbReference type="PANTHER" id="PTHR30121:SF6">
    <property type="entry name" value="SLR6007 PROTEIN"/>
    <property type="match status" value="1"/>
</dbReference>
<proteinExistence type="predicted"/>
<feature type="region of interest" description="Disordered" evidence="1">
    <location>
        <begin position="1"/>
        <end position="24"/>
    </location>
</feature>
<reference evidence="2" key="1">
    <citation type="submission" date="2019-11" db="EMBL/GenBank/DDBJ databases">
        <authorList>
            <person name="Feng L."/>
        </authorList>
    </citation>
    <scope>NUCLEOTIDE SEQUENCE</scope>
    <source>
        <strain evidence="2">ElimosumLFYP34</strain>
    </source>
</reference>
<feature type="compositionally biased region" description="Polar residues" evidence="1">
    <location>
        <begin position="1"/>
        <end position="10"/>
    </location>
</feature>
<name>A0A6N3EY82_EUBLI</name>
<gene>
    <name evidence="2" type="ORF">ELLFYP34_00151</name>
</gene>
<dbReference type="EMBL" id="CACRTR010000012">
    <property type="protein sequence ID" value="VYU44007.1"/>
    <property type="molecule type" value="Genomic_DNA"/>
</dbReference>
<dbReference type="NCBIfam" id="NF045971">
    <property type="entry name" value="conju_CD1110"/>
    <property type="match status" value="1"/>
</dbReference>
<dbReference type="AlphaFoldDB" id="A0A6N3EY82"/>
<dbReference type="SUPFAM" id="SSF52540">
    <property type="entry name" value="P-loop containing nucleoside triphosphate hydrolases"/>
    <property type="match status" value="1"/>
</dbReference>